<comment type="caution">
    <text evidence="5">The sequence shown here is derived from an EMBL/GenBank/DDBJ whole genome shotgun (WGS) entry which is preliminary data.</text>
</comment>
<organism evidence="5 6">
    <name type="scientific">Novosphingobium capsulatum</name>
    <dbReference type="NCBI Taxonomy" id="13688"/>
    <lineage>
        <taxon>Bacteria</taxon>
        <taxon>Pseudomonadati</taxon>
        <taxon>Pseudomonadota</taxon>
        <taxon>Alphaproteobacteria</taxon>
        <taxon>Sphingomonadales</taxon>
        <taxon>Sphingomonadaceae</taxon>
        <taxon>Novosphingobium</taxon>
    </lineage>
</organism>
<sequence length="530" mass="54880">MADNAALTTPVNRRTVLGAMLATGGALWLAPGSRAADGGVVRTTSGLVRGSIEQGVHVFRGLPYGADTDGARRFLPPVPPPRWSGVRDALAFGDRCPQLAPPGAPAETGARQSENCLLLNVWTPGVNDGQRRPVMVWIHGGGFALGAGDAPVNDGLRLCQRRDVVVVSVNHRLNAFGYLHFGDLAKSGTAVSNVGQLDLVAALRWVRASIAAFGGDPGRVTIFGQSGGGSKVAALLAMPAARGLFQRAILQSGFGTYTIAPDDAERQTRAIMTALGLAPTALDALRQVPAKRLLDAIAQVTSGDPTRGPGVVADGTVVPHTPFGPGAPPVAPDIPLLVGHTATETTGLFPPPGAFTLDWPGLPAMLPASVHDAAGLIAGFRALHPGASASDAYFAITTELGMGRNARIAADRHAALGRAPVFAYLLDWPVKPQGGRMRSPHGLDLPLVFDTLARAPGAIGPDFAAAQPLADTMSAAWTHFARHGDPNGAGVPHWPAYRLPQRETMVFAAVSGARADPLGAEQALIARYAA</sequence>
<evidence type="ECO:0000259" key="4">
    <source>
        <dbReference type="Pfam" id="PF00135"/>
    </source>
</evidence>
<protein>
    <recommendedName>
        <fullName evidence="3">Carboxylic ester hydrolase</fullName>
        <ecNumber evidence="3">3.1.1.-</ecNumber>
    </recommendedName>
</protein>
<dbReference type="PROSITE" id="PS51318">
    <property type="entry name" value="TAT"/>
    <property type="match status" value="1"/>
</dbReference>
<proteinExistence type="inferred from homology"/>
<gene>
    <name evidence="5" type="ORF">J2792_002929</name>
</gene>
<dbReference type="PANTHER" id="PTHR11559">
    <property type="entry name" value="CARBOXYLESTERASE"/>
    <property type="match status" value="1"/>
</dbReference>
<evidence type="ECO:0000256" key="1">
    <source>
        <dbReference type="ARBA" id="ARBA00005964"/>
    </source>
</evidence>
<dbReference type="InterPro" id="IPR029058">
    <property type="entry name" value="AB_hydrolase_fold"/>
</dbReference>
<dbReference type="InterPro" id="IPR050309">
    <property type="entry name" value="Type-B_Carboxylest/Lipase"/>
</dbReference>
<dbReference type="EMBL" id="JAVDRD010000007">
    <property type="protein sequence ID" value="MDR6512046.1"/>
    <property type="molecule type" value="Genomic_DNA"/>
</dbReference>
<feature type="domain" description="Carboxylesterase type B" evidence="4">
    <location>
        <begin position="40"/>
        <end position="346"/>
    </location>
</feature>
<dbReference type="InterPro" id="IPR006311">
    <property type="entry name" value="TAT_signal"/>
</dbReference>
<dbReference type="Pfam" id="PF00135">
    <property type="entry name" value="COesterase"/>
    <property type="match status" value="2"/>
</dbReference>
<feature type="domain" description="Carboxylesterase type B" evidence="4">
    <location>
        <begin position="389"/>
        <end position="502"/>
    </location>
</feature>
<dbReference type="InterPro" id="IPR002018">
    <property type="entry name" value="CarbesteraseB"/>
</dbReference>
<accession>A0ABU1MPW0</accession>
<dbReference type="Proteomes" id="UP001184150">
    <property type="component" value="Unassembled WGS sequence"/>
</dbReference>
<evidence type="ECO:0000256" key="2">
    <source>
        <dbReference type="ARBA" id="ARBA00022801"/>
    </source>
</evidence>
<dbReference type="EC" id="3.1.1.-" evidence="3"/>
<keyword evidence="2 3" id="KW-0378">Hydrolase</keyword>
<keyword evidence="6" id="KW-1185">Reference proteome</keyword>
<evidence type="ECO:0000313" key="5">
    <source>
        <dbReference type="EMBL" id="MDR6512046.1"/>
    </source>
</evidence>
<evidence type="ECO:0000256" key="3">
    <source>
        <dbReference type="RuleBase" id="RU361235"/>
    </source>
</evidence>
<dbReference type="PROSITE" id="PS00122">
    <property type="entry name" value="CARBOXYLESTERASE_B_1"/>
    <property type="match status" value="1"/>
</dbReference>
<dbReference type="RefSeq" id="WP_309805719.1">
    <property type="nucleotide sequence ID" value="NZ_JAVDRD010000007.1"/>
</dbReference>
<reference evidence="5 6" key="1">
    <citation type="submission" date="2023-07" db="EMBL/GenBank/DDBJ databases">
        <title>Sorghum-associated microbial communities from plants grown in Nebraska, USA.</title>
        <authorList>
            <person name="Schachtman D."/>
        </authorList>
    </citation>
    <scope>NUCLEOTIDE SEQUENCE [LARGE SCALE GENOMIC DNA]</scope>
    <source>
        <strain evidence="5 6">DS1027</strain>
    </source>
</reference>
<dbReference type="GO" id="GO:0016787">
    <property type="term" value="F:hydrolase activity"/>
    <property type="evidence" value="ECO:0007669"/>
    <property type="project" value="UniProtKB-KW"/>
</dbReference>
<dbReference type="Gene3D" id="3.40.50.1820">
    <property type="entry name" value="alpha/beta hydrolase"/>
    <property type="match status" value="1"/>
</dbReference>
<evidence type="ECO:0000313" key="6">
    <source>
        <dbReference type="Proteomes" id="UP001184150"/>
    </source>
</evidence>
<dbReference type="InterPro" id="IPR019826">
    <property type="entry name" value="Carboxylesterase_B_AS"/>
</dbReference>
<dbReference type="SUPFAM" id="SSF53474">
    <property type="entry name" value="alpha/beta-Hydrolases"/>
    <property type="match status" value="1"/>
</dbReference>
<name>A0ABU1MPW0_9SPHN</name>
<comment type="similarity">
    <text evidence="1 3">Belongs to the type-B carboxylesterase/lipase family.</text>
</comment>